<dbReference type="PROSITE" id="PS50092">
    <property type="entry name" value="TSP1"/>
    <property type="match status" value="3"/>
</dbReference>
<dbReference type="OrthoDB" id="6254270at2759"/>
<dbReference type="InterPro" id="IPR052065">
    <property type="entry name" value="Compl_asym_regulator"/>
</dbReference>
<dbReference type="PANTHER" id="PTHR22906">
    <property type="entry name" value="PROPERDIN"/>
    <property type="match status" value="1"/>
</dbReference>
<keyword evidence="4" id="KW-1185">Reference proteome</keyword>
<accession>A0A8J1YAM5</accession>
<sequence>RDVSDDKPVPMKCDVTFNFTISKYNECRCSPPTGDEGTCGWTAWGEWIFSSCMQSDIQETDGTIVEPCPEYGRRTCNRTRTCTCPTNVGDSQCVGASIQHKSEQCCRIKEEECPPESDPRYGGNPPLACCRDRKWYVSLGGRDYSVKEVSDDKPIPMKCEPTFTFNIIEYNKCRCLPAQKGECPDEPWSSWSCQTCQCGIGKRICTRIRERRDYGPDDNGDICKAILHMERDSKKETCEPRCCSWSRWSRWKGNVCSSTCGVGRKSQTRNRIQIFSKNGDSQRCKGESQQSRVKKCKQNPCLSCEWSEWTMWSNKNGDQCSRTCGNGVINKYRARTMQFGTGGLSPVCNGETEQQKTDVCYEQGCPVCIWNNWKEWSSGECSRTCGSGVKTITRSRSKLWGIGEFSTDCLGDAQDNRTETCFNEPC</sequence>
<dbReference type="EMBL" id="CAIIXF020000012">
    <property type="protein sequence ID" value="CAH1800768.1"/>
    <property type="molecule type" value="Genomic_DNA"/>
</dbReference>
<reference evidence="3" key="1">
    <citation type="submission" date="2022-03" db="EMBL/GenBank/DDBJ databases">
        <authorList>
            <person name="Martin C."/>
        </authorList>
    </citation>
    <scope>NUCLEOTIDE SEQUENCE</scope>
</reference>
<dbReference type="AlphaFoldDB" id="A0A8J1YAM5"/>
<dbReference type="Gene3D" id="2.20.100.10">
    <property type="entry name" value="Thrombospondin type-1 (TSP1) repeat"/>
    <property type="match status" value="3"/>
</dbReference>
<dbReference type="InterPro" id="IPR000884">
    <property type="entry name" value="TSP1_rpt"/>
</dbReference>
<comment type="caution">
    <text evidence="3">The sequence shown here is derived from an EMBL/GenBank/DDBJ whole genome shotgun (WGS) entry which is preliminary data.</text>
</comment>
<evidence type="ECO:0000313" key="3">
    <source>
        <dbReference type="EMBL" id="CAH1800768.1"/>
    </source>
</evidence>
<dbReference type="Proteomes" id="UP000749559">
    <property type="component" value="Unassembled WGS sequence"/>
</dbReference>
<proteinExistence type="predicted"/>
<keyword evidence="2" id="KW-1015">Disulfide bond</keyword>
<name>A0A8J1YAM5_OWEFU</name>
<evidence type="ECO:0000256" key="1">
    <source>
        <dbReference type="ARBA" id="ARBA00022737"/>
    </source>
</evidence>
<dbReference type="InterPro" id="IPR036383">
    <property type="entry name" value="TSP1_rpt_sf"/>
</dbReference>
<evidence type="ECO:0000256" key="2">
    <source>
        <dbReference type="ARBA" id="ARBA00023157"/>
    </source>
</evidence>
<feature type="non-terminal residue" evidence="3">
    <location>
        <position position="1"/>
    </location>
</feature>
<dbReference type="SUPFAM" id="SSF82895">
    <property type="entry name" value="TSP-1 type 1 repeat"/>
    <property type="match status" value="1"/>
</dbReference>
<dbReference type="Pfam" id="PF00090">
    <property type="entry name" value="TSP_1"/>
    <property type="match status" value="3"/>
</dbReference>
<dbReference type="SMART" id="SM00209">
    <property type="entry name" value="TSP1"/>
    <property type="match status" value="4"/>
</dbReference>
<keyword evidence="1" id="KW-0677">Repeat</keyword>
<evidence type="ECO:0000313" key="4">
    <source>
        <dbReference type="Proteomes" id="UP000749559"/>
    </source>
</evidence>
<protein>
    <submittedName>
        <fullName evidence="3">Uncharacterized protein</fullName>
    </submittedName>
</protein>
<gene>
    <name evidence="3" type="ORF">OFUS_LOCUS24615</name>
</gene>
<feature type="non-terminal residue" evidence="3">
    <location>
        <position position="426"/>
    </location>
</feature>
<organism evidence="3 4">
    <name type="scientific">Owenia fusiformis</name>
    <name type="common">Polychaete worm</name>
    <dbReference type="NCBI Taxonomy" id="6347"/>
    <lineage>
        <taxon>Eukaryota</taxon>
        <taxon>Metazoa</taxon>
        <taxon>Spiralia</taxon>
        <taxon>Lophotrochozoa</taxon>
        <taxon>Annelida</taxon>
        <taxon>Polychaeta</taxon>
        <taxon>Sedentaria</taxon>
        <taxon>Canalipalpata</taxon>
        <taxon>Sabellida</taxon>
        <taxon>Oweniida</taxon>
        <taxon>Oweniidae</taxon>
        <taxon>Owenia</taxon>
    </lineage>
</organism>